<gene>
    <name evidence="5" type="ORF">NPA36_06800</name>
</gene>
<name>A0ABT1WP39_9LACT</name>
<feature type="domain" description="Type I restriction modification DNA specificity" evidence="4">
    <location>
        <begin position="193"/>
        <end position="347"/>
    </location>
</feature>
<evidence type="ECO:0000313" key="5">
    <source>
        <dbReference type="EMBL" id="MCQ9210255.1"/>
    </source>
</evidence>
<dbReference type="Gene3D" id="3.90.220.20">
    <property type="entry name" value="DNA methylase specificity domains"/>
    <property type="match status" value="2"/>
</dbReference>
<reference evidence="5" key="2">
    <citation type="journal article" date="2023" name="Curr. Microbiol.">
        <title>Granulicatella seriolae sp. nov., a Novel Facultative Anaerobe Isolated from Yellowtail Marine Fish.</title>
        <authorList>
            <person name="Lee M."/>
            <person name="Choi Y.J."/>
            <person name="Farooq A."/>
            <person name="Jeong J.B."/>
            <person name="Jung M.Y."/>
        </authorList>
    </citation>
    <scope>NUCLEOTIDE SEQUENCE</scope>
    <source>
        <strain evidence="5">S8</strain>
    </source>
</reference>
<keyword evidence="3" id="KW-0238">DNA-binding</keyword>
<comment type="similarity">
    <text evidence="1">Belongs to the type-I restriction system S methylase family.</text>
</comment>
<keyword evidence="5" id="KW-0540">Nuclease</keyword>
<keyword evidence="5" id="KW-0255">Endonuclease</keyword>
<reference evidence="5" key="3">
    <citation type="journal article" date="2023" name="Microbiol. Resour. Announc.">
        <title>Draft Genome Sequence of Granulicatella sp. Strain S8, Isolated from a Marine Fish, Seriola quinqueradiata.</title>
        <authorList>
            <person name="Lee M."/>
            <person name="Farooq A."/>
            <person name="Jeong J.B."/>
            <person name="Jung M.Y."/>
        </authorList>
    </citation>
    <scope>NUCLEOTIDE SEQUENCE</scope>
    <source>
        <strain evidence="5">S8</strain>
    </source>
</reference>
<keyword evidence="6" id="KW-1185">Reference proteome</keyword>
<dbReference type="EMBL" id="JANHNZ010000005">
    <property type="protein sequence ID" value="MCQ9210255.1"/>
    <property type="molecule type" value="Genomic_DNA"/>
</dbReference>
<sequence length="359" mass="41641">MSRLRLSDYEWESFFIGGKEGLFDIQSTKSGIDKNKLNASEGSIPYITRSDASNGINLFVTDIQNPKFKKDQGNVITIGLDTQTVFYQPNSFYTGQNIQVLKNEFLNKEVAQFIIPLLKIQMEKFNWGGNGATLGRLNRTRIMLPIDEFNKPNWQFMEDYIKQEQRIQAQKIIDYYEEKMMKTAFDLVGLEDVEWKTFSFTEIFREIKRGKRLKKADHIDGDIPYVSSTALNNGVDSFIGNIKNVRSYNNNLSLANSGSVGSCFYHAYEYVASDHVTGLSLKNPDKNIYLFMSTVINRISEKYSFSREINDQRITREKIMLPADSNGNPHWDYMSKFMQKIELEKLEKALPYIYIYIYP</sequence>
<evidence type="ECO:0000259" key="4">
    <source>
        <dbReference type="Pfam" id="PF01420"/>
    </source>
</evidence>
<accession>A0ABT1WP39</accession>
<evidence type="ECO:0000256" key="1">
    <source>
        <dbReference type="ARBA" id="ARBA00010923"/>
    </source>
</evidence>
<keyword evidence="5" id="KW-0378">Hydrolase</keyword>
<protein>
    <submittedName>
        <fullName evidence="5">Restriction endonuclease subunit S</fullName>
    </submittedName>
</protein>
<keyword evidence="2" id="KW-0680">Restriction system</keyword>
<comment type="caution">
    <text evidence="5">The sequence shown here is derived from an EMBL/GenBank/DDBJ whole genome shotgun (WGS) entry which is preliminary data.</text>
</comment>
<feature type="domain" description="Type I restriction modification DNA specificity" evidence="4">
    <location>
        <begin position="10"/>
        <end position="170"/>
    </location>
</feature>
<reference evidence="5" key="1">
    <citation type="submission" date="2022-07" db="EMBL/GenBank/DDBJ databases">
        <authorList>
            <person name="Jung M.-Y."/>
            <person name="Lee M."/>
        </authorList>
    </citation>
    <scope>NUCLEOTIDE SEQUENCE</scope>
    <source>
        <strain evidence="5">S8</strain>
    </source>
</reference>
<dbReference type="InterPro" id="IPR000055">
    <property type="entry name" value="Restrct_endonuc_typeI_TRD"/>
</dbReference>
<evidence type="ECO:0000256" key="2">
    <source>
        <dbReference type="ARBA" id="ARBA00022747"/>
    </source>
</evidence>
<organism evidence="5 6">
    <name type="scientific">Granulicatella seriolae</name>
    <dbReference type="NCBI Taxonomy" id="2967226"/>
    <lineage>
        <taxon>Bacteria</taxon>
        <taxon>Bacillati</taxon>
        <taxon>Bacillota</taxon>
        <taxon>Bacilli</taxon>
        <taxon>Lactobacillales</taxon>
        <taxon>Carnobacteriaceae</taxon>
        <taxon>Granulicatella</taxon>
    </lineage>
</organism>
<dbReference type="InterPro" id="IPR044946">
    <property type="entry name" value="Restrct_endonuc_typeI_TRD_sf"/>
</dbReference>
<dbReference type="SUPFAM" id="SSF116734">
    <property type="entry name" value="DNA methylase specificity domain"/>
    <property type="match status" value="2"/>
</dbReference>
<evidence type="ECO:0000313" key="6">
    <source>
        <dbReference type="Proteomes" id="UP001059480"/>
    </source>
</evidence>
<dbReference type="Proteomes" id="UP001059480">
    <property type="component" value="Unassembled WGS sequence"/>
</dbReference>
<proteinExistence type="inferred from homology"/>
<evidence type="ECO:0000256" key="3">
    <source>
        <dbReference type="ARBA" id="ARBA00023125"/>
    </source>
</evidence>
<dbReference type="RefSeq" id="WP_256945365.1">
    <property type="nucleotide sequence ID" value="NZ_JANHNZ010000005.1"/>
</dbReference>
<dbReference type="Pfam" id="PF01420">
    <property type="entry name" value="Methylase_S"/>
    <property type="match status" value="2"/>
</dbReference>
<dbReference type="GO" id="GO:0004519">
    <property type="term" value="F:endonuclease activity"/>
    <property type="evidence" value="ECO:0007669"/>
    <property type="project" value="UniProtKB-KW"/>
</dbReference>